<dbReference type="SUPFAM" id="SSF48264">
    <property type="entry name" value="Cytochrome P450"/>
    <property type="match status" value="1"/>
</dbReference>
<evidence type="ECO:0000256" key="2">
    <source>
        <dbReference type="ARBA" id="ARBA00010617"/>
    </source>
</evidence>
<dbReference type="PRINTS" id="PR00385">
    <property type="entry name" value="P450"/>
</dbReference>
<dbReference type="EMBL" id="ML735219">
    <property type="protein sequence ID" value="KAE8395207.1"/>
    <property type="molecule type" value="Genomic_DNA"/>
</dbReference>
<evidence type="ECO:0000313" key="11">
    <source>
        <dbReference type="EMBL" id="KAE8395207.1"/>
    </source>
</evidence>
<dbReference type="Pfam" id="PF00067">
    <property type="entry name" value="p450"/>
    <property type="match status" value="2"/>
</dbReference>
<dbReference type="PROSITE" id="PS00086">
    <property type="entry name" value="CYTOCHROME_P450"/>
    <property type="match status" value="1"/>
</dbReference>
<dbReference type="GO" id="GO:0020037">
    <property type="term" value="F:heme binding"/>
    <property type="evidence" value="ECO:0007669"/>
    <property type="project" value="InterPro"/>
</dbReference>
<comment type="cofactor">
    <cofactor evidence="1 8">
        <name>heme</name>
        <dbReference type="ChEBI" id="CHEBI:30413"/>
    </cofactor>
</comment>
<dbReference type="InterPro" id="IPR001128">
    <property type="entry name" value="Cyt_P450"/>
</dbReference>
<keyword evidence="10" id="KW-1133">Transmembrane helix</keyword>
<keyword evidence="10" id="KW-0812">Transmembrane</keyword>
<dbReference type="GO" id="GO:0005506">
    <property type="term" value="F:iron ion binding"/>
    <property type="evidence" value="ECO:0007669"/>
    <property type="project" value="InterPro"/>
</dbReference>
<evidence type="ECO:0000256" key="7">
    <source>
        <dbReference type="ARBA" id="ARBA00023033"/>
    </source>
</evidence>
<gene>
    <name evidence="11" type="ORF">BDV23DRAFT_168811</name>
</gene>
<dbReference type="InterPro" id="IPR050121">
    <property type="entry name" value="Cytochrome_P450_monoxygenase"/>
</dbReference>
<feature type="binding site" description="axial binding residue" evidence="8">
    <location>
        <position position="408"/>
    </location>
    <ligand>
        <name>heme</name>
        <dbReference type="ChEBI" id="CHEBI:30413"/>
    </ligand>
    <ligandPart>
        <name>Fe</name>
        <dbReference type="ChEBI" id="CHEBI:18248"/>
    </ligandPart>
</feature>
<proteinExistence type="inferred from homology"/>
<feature type="transmembrane region" description="Helical" evidence="10">
    <location>
        <begin position="6"/>
        <end position="25"/>
    </location>
</feature>
<dbReference type="Gene3D" id="1.10.630.10">
    <property type="entry name" value="Cytochrome P450"/>
    <property type="match status" value="1"/>
</dbReference>
<evidence type="ECO:0000256" key="4">
    <source>
        <dbReference type="ARBA" id="ARBA00022723"/>
    </source>
</evidence>
<organism evidence="11">
    <name type="scientific">Petromyces alliaceus</name>
    <name type="common">Aspergillus alliaceus</name>
    <dbReference type="NCBI Taxonomy" id="209559"/>
    <lineage>
        <taxon>Eukaryota</taxon>
        <taxon>Fungi</taxon>
        <taxon>Dikarya</taxon>
        <taxon>Ascomycota</taxon>
        <taxon>Pezizomycotina</taxon>
        <taxon>Eurotiomycetes</taxon>
        <taxon>Eurotiomycetidae</taxon>
        <taxon>Eurotiales</taxon>
        <taxon>Aspergillaceae</taxon>
        <taxon>Aspergillus</taxon>
        <taxon>Aspergillus subgen. Circumdati</taxon>
    </lineage>
</organism>
<keyword evidence="4 8" id="KW-0479">Metal-binding</keyword>
<comment type="similarity">
    <text evidence="2 9">Belongs to the cytochrome P450 family.</text>
</comment>
<evidence type="ECO:0000256" key="8">
    <source>
        <dbReference type="PIRSR" id="PIRSR602401-1"/>
    </source>
</evidence>
<dbReference type="OrthoDB" id="3945418at2759"/>
<evidence type="ECO:0000256" key="3">
    <source>
        <dbReference type="ARBA" id="ARBA00022617"/>
    </source>
</evidence>
<keyword evidence="7 9" id="KW-0503">Monooxygenase</keyword>
<dbReference type="CDD" id="cd11062">
    <property type="entry name" value="CYP58-like"/>
    <property type="match status" value="1"/>
</dbReference>
<dbReference type="PRINTS" id="PR00463">
    <property type="entry name" value="EP450I"/>
</dbReference>
<accession>A0A5N7CN75</accession>
<name>A0A5N7CN75_PETAA</name>
<evidence type="ECO:0000256" key="5">
    <source>
        <dbReference type="ARBA" id="ARBA00023002"/>
    </source>
</evidence>
<dbReference type="InterPro" id="IPR036396">
    <property type="entry name" value="Cyt_P450_sf"/>
</dbReference>
<dbReference type="AlphaFoldDB" id="A0A5N7CN75"/>
<dbReference type="PANTHER" id="PTHR24305">
    <property type="entry name" value="CYTOCHROME P450"/>
    <property type="match status" value="1"/>
</dbReference>
<evidence type="ECO:0000256" key="9">
    <source>
        <dbReference type="RuleBase" id="RU000461"/>
    </source>
</evidence>
<sequence length="467" mass="53276">MGLLTYSLGLYLFYFAAILVYRCLFHPLVHIPGPTIARATYLYEWYYDLYLSGQYTFKLKELHKRYGPVIRINPDEVHIDDPDFFDEVYNQTNGRAEKHPQVAEAFDPYPATIGTQSHDLHRVRRSALNYFFPKKAVNDLIPAMNRPIGSLCDRLSDASRSGETLNMKYIFAAVTLDIINNCCFSREPENIIKSDFGREGFDDVDSFLEASLLNIHIPWLMRFSYSLPDSAYKDLSRQAEDIRHGRDRTYEKAGHRTVFHELLESTLPPDELKRDRLRDEAFSLMTAGSGTTAYVLRGTAYYIAANPSVRKQLYHELKAAIPDPFIQPPLQELDKLPYLSAIFPDKTLTCQGYVVLAGTTVGMTAFLTHQNASIFPEPEAFRPGGWLSEDRKRLGRYLIPFNRGTRSCLGINLARAELFLILAAVFRWVDFDVSQMERARDVEISRDHILGAQAPDSTGILVKVKTC</sequence>
<dbReference type="GO" id="GO:0016705">
    <property type="term" value="F:oxidoreductase activity, acting on paired donors, with incorporation or reduction of molecular oxygen"/>
    <property type="evidence" value="ECO:0007669"/>
    <property type="project" value="InterPro"/>
</dbReference>
<keyword evidence="6 8" id="KW-0408">Iron</keyword>
<keyword evidence="10" id="KW-0472">Membrane</keyword>
<evidence type="ECO:0000256" key="6">
    <source>
        <dbReference type="ARBA" id="ARBA00023004"/>
    </source>
</evidence>
<evidence type="ECO:0000256" key="1">
    <source>
        <dbReference type="ARBA" id="ARBA00001971"/>
    </source>
</evidence>
<evidence type="ECO:0000256" key="10">
    <source>
        <dbReference type="SAM" id="Phobius"/>
    </source>
</evidence>
<dbReference type="GO" id="GO:0004497">
    <property type="term" value="F:monooxygenase activity"/>
    <property type="evidence" value="ECO:0007669"/>
    <property type="project" value="UniProtKB-KW"/>
</dbReference>
<reference evidence="11" key="1">
    <citation type="submission" date="2019-04" db="EMBL/GenBank/DDBJ databases">
        <title>Friends and foes A comparative genomics studyof 23 Aspergillus species from section Flavi.</title>
        <authorList>
            <consortium name="DOE Joint Genome Institute"/>
            <person name="Kjaerbolling I."/>
            <person name="Vesth T."/>
            <person name="Frisvad J.C."/>
            <person name="Nybo J.L."/>
            <person name="Theobald S."/>
            <person name="Kildgaard S."/>
            <person name="Isbrandt T."/>
            <person name="Kuo A."/>
            <person name="Sato A."/>
            <person name="Lyhne E.K."/>
            <person name="Kogle M.E."/>
            <person name="Wiebenga A."/>
            <person name="Kun R.S."/>
            <person name="Lubbers R.J."/>
            <person name="Makela M.R."/>
            <person name="Barry K."/>
            <person name="Chovatia M."/>
            <person name="Clum A."/>
            <person name="Daum C."/>
            <person name="Haridas S."/>
            <person name="He G."/>
            <person name="LaButti K."/>
            <person name="Lipzen A."/>
            <person name="Mondo S."/>
            <person name="Riley R."/>
            <person name="Salamov A."/>
            <person name="Simmons B.A."/>
            <person name="Magnuson J.K."/>
            <person name="Henrissat B."/>
            <person name="Mortensen U.H."/>
            <person name="Larsen T.O."/>
            <person name="Devries R.P."/>
            <person name="Grigoriev I.V."/>
            <person name="Machida M."/>
            <person name="Baker S.E."/>
            <person name="Andersen M.R."/>
        </authorList>
    </citation>
    <scope>NUCLEOTIDE SEQUENCE [LARGE SCALE GENOMIC DNA]</scope>
    <source>
        <strain evidence="11">IBT 14317</strain>
    </source>
</reference>
<dbReference type="PANTHER" id="PTHR24305:SF157">
    <property type="entry name" value="N-ACETYLTRYPTOPHAN 6-HYDROXYLASE IVOC-RELATED"/>
    <property type="match status" value="1"/>
</dbReference>
<dbReference type="InterPro" id="IPR017972">
    <property type="entry name" value="Cyt_P450_CS"/>
</dbReference>
<dbReference type="Proteomes" id="UP000326877">
    <property type="component" value="Unassembled WGS sequence"/>
</dbReference>
<keyword evidence="3 8" id="KW-0349">Heme</keyword>
<protein>
    <submittedName>
        <fullName evidence="11">Putative benzoate 4-monooxygenase cytochrome P450</fullName>
    </submittedName>
</protein>
<keyword evidence="5 9" id="KW-0560">Oxidoreductase</keyword>
<dbReference type="InterPro" id="IPR002401">
    <property type="entry name" value="Cyt_P450_E_grp-I"/>
</dbReference>